<dbReference type="SFLD" id="SFLDF00009">
    <property type="entry name" value="o-succinylbenzoate_synthase"/>
    <property type="match status" value="1"/>
</dbReference>
<dbReference type="SUPFAM" id="SSF54826">
    <property type="entry name" value="Enolase N-terminal domain-like"/>
    <property type="match status" value="1"/>
</dbReference>
<feature type="domain" description="Mandelate racemase/muconate lactonizing enzyme C-terminal" evidence="6">
    <location>
        <begin position="140"/>
        <end position="238"/>
    </location>
</feature>
<evidence type="ECO:0000259" key="6">
    <source>
        <dbReference type="SMART" id="SM00922"/>
    </source>
</evidence>
<keyword evidence="4 5" id="KW-0413">Isomerase</keyword>
<evidence type="ECO:0000256" key="3">
    <source>
        <dbReference type="ARBA" id="ARBA00022842"/>
    </source>
</evidence>
<dbReference type="EC" id="5.1.1.-" evidence="5"/>
<dbReference type="RefSeq" id="WP_268039521.1">
    <property type="nucleotide sequence ID" value="NZ_JAPQER010000001.1"/>
</dbReference>
<dbReference type="EMBL" id="JAPQER010000001">
    <property type="protein sequence ID" value="MCY6483266.1"/>
    <property type="molecule type" value="Genomic_DNA"/>
</dbReference>
<accession>A0ABT4CW91</accession>
<keyword evidence="2 5" id="KW-0479">Metal-binding</keyword>
<dbReference type="InterPro" id="IPR036849">
    <property type="entry name" value="Enolase-like_C_sf"/>
</dbReference>
<dbReference type="CDD" id="cd03319">
    <property type="entry name" value="L-Ala-DL-Glu_epimerase"/>
    <property type="match status" value="1"/>
</dbReference>
<evidence type="ECO:0000256" key="4">
    <source>
        <dbReference type="ARBA" id="ARBA00023235"/>
    </source>
</evidence>
<reference evidence="7" key="1">
    <citation type="submission" date="2022-12" db="EMBL/GenBank/DDBJ databases">
        <authorList>
            <person name="Wang J."/>
        </authorList>
    </citation>
    <scope>NUCLEOTIDE SEQUENCE</scope>
    <source>
        <strain evidence="7">HY-45-18</strain>
    </source>
</reference>
<dbReference type="PANTHER" id="PTHR48073:SF2">
    <property type="entry name" value="O-SUCCINYLBENZOATE SYNTHASE"/>
    <property type="match status" value="1"/>
</dbReference>
<dbReference type="Proteomes" id="UP001078443">
    <property type="component" value="Unassembled WGS sequence"/>
</dbReference>
<name>A0ABT4CW91_9CLOT</name>
<evidence type="ECO:0000313" key="8">
    <source>
        <dbReference type="Proteomes" id="UP001078443"/>
    </source>
</evidence>
<comment type="caution">
    <text evidence="7">The sequence shown here is derived from an EMBL/GenBank/DDBJ whole genome shotgun (WGS) entry which is preliminary data.</text>
</comment>
<dbReference type="SFLD" id="SFLDG00180">
    <property type="entry name" value="muconate_cycloisomerase"/>
    <property type="match status" value="1"/>
</dbReference>
<dbReference type="InterPro" id="IPR013342">
    <property type="entry name" value="Mandelate_racemase_C"/>
</dbReference>
<dbReference type="Pfam" id="PF02746">
    <property type="entry name" value="MR_MLE_N"/>
    <property type="match status" value="1"/>
</dbReference>
<dbReference type="InterPro" id="IPR013341">
    <property type="entry name" value="Mandelate_racemase_N_dom"/>
</dbReference>
<keyword evidence="3 5" id="KW-0460">Magnesium</keyword>
<organism evidence="7 8">
    <name type="scientific">Clostridium aestuarii</name>
    <dbReference type="NCBI Taxonomy" id="338193"/>
    <lineage>
        <taxon>Bacteria</taxon>
        <taxon>Bacillati</taxon>
        <taxon>Bacillota</taxon>
        <taxon>Clostridia</taxon>
        <taxon>Eubacteriales</taxon>
        <taxon>Clostridiaceae</taxon>
        <taxon>Clostridium</taxon>
    </lineage>
</organism>
<dbReference type="InterPro" id="IPR029065">
    <property type="entry name" value="Enolase_C-like"/>
</dbReference>
<comment type="cofactor">
    <cofactor evidence="5">
        <name>Mg(2+)</name>
        <dbReference type="ChEBI" id="CHEBI:18420"/>
    </cofactor>
    <text evidence="5">Binds 1 Mg(2+) ion per subunit.</text>
</comment>
<dbReference type="SMART" id="SM00922">
    <property type="entry name" value="MR_MLE"/>
    <property type="match status" value="1"/>
</dbReference>
<dbReference type="PANTHER" id="PTHR48073">
    <property type="entry name" value="O-SUCCINYLBENZOATE SYNTHASE-RELATED"/>
    <property type="match status" value="1"/>
</dbReference>
<keyword evidence="8" id="KW-1185">Reference proteome</keyword>
<dbReference type="SUPFAM" id="SSF51604">
    <property type="entry name" value="Enolase C-terminal domain-like"/>
    <property type="match status" value="1"/>
</dbReference>
<evidence type="ECO:0000256" key="5">
    <source>
        <dbReference type="RuleBase" id="RU366006"/>
    </source>
</evidence>
<dbReference type="Gene3D" id="3.30.390.10">
    <property type="entry name" value="Enolase-like, N-terminal domain"/>
    <property type="match status" value="1"/>
</dbReference>
<gene>
    <name evidence="7" type="ORF">OW763_02710</name>
</gene>
<evidence type="ECO:0000313" key="7">
    <source>
        <dbReference type="EMBL" id="MCY6483266.1"/>
    </source>
</evidence>
<dbReference type="SFLD" id="SFLDS00001">
    <property type="entry name" value="Enolase"/>
    <property type="match status" value="1"/>
</dbReference>
<dbReference type="Pfam" id="PF13378">
    <property type="entry name" value="MR_MLE_C"/>
    <property type="match status" value="1"/>
</dbReference>
<dbReference type="Gene3D" id="3.20.20.120">
    <property type="entry name" value="Enolase-like C-terminal domain"/>
    <property type="match status" value="1"/>
</dbReference>
<evidence type="ECO:0000256" key="2">
    <source>
        <dbReference type="ARBA" id="ARBA00022723"/>
    </source>
</evidence>
<proteinExistence type="inferred from homology"/>
<evidence type="ECO:0000256" key="1">
    <source>
        <dbReference type="ARBA" id="ARBA00008031"/>
    </source>
</evidence>
<sequence length="362" mass="39681">MNIKDIMIGRINIPLKQAFKTAITTINEVDEVVIKIITDNEKVGIGSAVPSAQITGDSEKSIIDAINLIKDKIIGMNIDNLEEIMSTIDNTISGNTSAKAALDMAVYDLFAQKYNIPLYKLFGGSKKSIVTDITINLGTPEEMVREAMQAINNGFKHLKVKVGTDPIMDFKRVKSIKQVARKGINIRVDADQEWTPKSAVKIITKFEDAGLDIEFVEQPVKAWDIEGLKFVTDNVRTDILADEAVHSSRDALKIMQMRAADLINIKLMKCGGFHNALKICNIAETMGVKCMMSCMAESKIGVTAAANLAMGKKNIVNTNLDMIMNFESDPVVGGVEFEENIITASDIPGLGIINITGWEEII</sequence>
<protein>
    <recommendedName>
        <fullName evidence="5">Dipeptide epimerase</fullName>
        <ecNumber evidence="5">5.1.1.-</ecNumber>
    </recommendedName>
</protein>
<comment type="similarity">
    <text evidence="1 5">Belongs to the mandelate racemase/muconate lactonizing enzyme family.</text>
</comment>
<dbReference type="InterPro" id="IPR029017">
    <property type="entry name" value="Enolase-like_N"/>
</dbReference>
<dbReference type="InterPro" id="IPR034603">
    <property type="entry name" value="Dipeptide_epimerase"/>
</dbReference>